<dbReference type="PANTHER" id="PTHR22789">
    <property type="entry name" value="FUCULOSE PHOSPHATE ALDOLASE"/>
    <property type="match status" value="1"/>
</dbReference>
<evidence type="ECO:0000256" key="3">
    <source>
        <dbReference type="ARBA" id="ARBA00022833"/>
    </source>
</evidence>
<name>A0A0F9YHS9_9ZZZZ</name>
<evidence type="ECO:0000256" key="2">
    <source>
        <dbReference type="ARBA" id="ARBA00022723"/>
    </source>
</evidence>
<keyword evidence="4" id="KW-0486">Methionine biosynthesis</keyword>
<dbReference type="GO" id="GO:0046872">
    <property type="term" value="F:metal ion binding"/>
    <property type="evidence" value="ECO:0007669"/>
    <property type="project" value="UniProtKB-KW"/>
</dbReference>
<dbReference type="NCBIfam" id="NF006672">
    <property type="entry name" value="PRK09220.1"/>
    <property type="match status" value="1"/>
</dbReference>
<dbReference type="AlphaFoldDB" id="A0A0F9YHS9"/>
<dbReference type="Pfam" id="PF00596">
    <property type="entry name" value="Aldolase_II"/>
    <property type="match status" value="1"/>
</dbReference>
<dbReference type="InterPro" id="IPR001303">
    <property type="entry name" value="Aldolase_II/adducin_N"/>
</dbReference>
<dbReference type="NCBIfam" id="TIGR03328">
    <property type="entry name" value="salvage_mtnB"/>
    <property type="match status" value="1"/>
</dbReference>
<protein>
    <recommendedName>
        <fullName evidence="6">Class II aldolase/adducin N-terminal domain-containing protein</fullName>
    </recommendedName>
</protein>
<evidence type="ECO:0000256" key="1">
    <source>
        <dbReference type="ARBA" id="ARBA00022605"/>
    </source>
</evidence>
<feature type="domain" description="Class II aldolase/adducin N-terminal" evidence="6">
    <location>
        <begin position="12"/>
        <end position="198"/>
    </location>
</feature>
<evidence type="ECO:0000313" key="7">
    <source>
        <dbReference type="EMBL" id="KKO11817.1"/>
    </source>
</evidence>
<dbReference type="GO" id="GO:0019323">
    <property type="term" value="P:pentose catabolic process"/>
    <property type="evidence" value="ECO:0007669"/>
    <property type="project" value="TreeGrafter"/>
</dbReference>
<reference evidence="7" key="1">
    <citation type="journal article" date="2015" name="Nature">
        <title>Complex archaea that bridge the gap between prokaryotes and eukaryotes.</title>
        <authorList>
            <person name="Spang A."/>
            <person name="Saw J.H."/>
            <person name="Jorgensen S.L."/>
            <person name="Zaremba-Niedzwiedzka K."/>
            <person name="Martijn J."/>
            <person name="Lind A.E."/>
            <person name="van Eijk R."/>
            <person name="Schleper C."/>
            <person name="Guy L."/>
            <person name="Ettema T.J."/>
        </authorList>
    </citation>
    <scope>NUCLEOTIDE SEQUENCE</scope>
</reference>
<dbReference type="InterPro" id="IPR036409">
    <property type="entry name" value="Aldolase_II/adducin_N_sf"/>
</dbReference>
<keyword evidence="5" id="KW-0456">Lyase</keyword>
<sequence>MNPAQSYQQAVSGLIAAGQRIWQQGWCPATSSNFSRRLDADRCAITVSGRDKGSLQPDDIMQVDLSGQALDGKKPSAETLLHTQLYRRDPEIGAVLHTHSVKATLVSMVAPDTVELSGLELLKAFAGNTSHQVPMQIPVFDNTQDIAALAAEVESWMQQHGTGHAYLIRGHGLYTWGRDLPESLRHLEALEFLLDYYWHARLAVRPS</sequence>
<dbReference type="PANTHER" id="PTHR22789:SF0">
    <property type="entry name" value="3-OXO-TETRONATE 4-PHOSPHATE DECARBOXYLASE-RELATED"/>
    <property type="match status" value="1"/>
</dbReference>
<dbReference type="GO" id="GO:0019509">
    <property type="term" value="P:L-methionine salvage from methylthioadenosine"/>
    <property type="evidence" value="ECO:0007669"/>
    <property type="project" value="InterPro"/>
</dbReference>
<evidence type="ECO:0000259" key="6">
    <source>
        <dbReference type="SMART" id="SM01007"/>
    </source>
</evidence>
<keyword evidence="2" id="KW-0479">Metal-binding</keyword>
<dbReference type="EMBL" id="LAZR01000002">
    <property type="protein sequence ID" value="KKO11817.1"/>
    <property type="molecule type" value="Genomic_DNA"/>
</dbReference>
<keyword evidence="3" id="KW-0862">Zinc</keyword>
<dbReference type="InterPro" id="IPR050197">
    <property type="entry name" value="Aldolase_class_II_sugar_metab"/>
</dbReference>
<evidence type="ECO:0000256" key="5">
    <source>
        <dbReference type="ARBA" id="ARBA00023239"/>
    </source>
</evidence>
<evidence type="ECO:0000256" key="4">
    <source>
        <dbReference type="ARBA" id="ARBA00023167"/>
    </source>
</evidence>
<gene>
    <name evidence="7" type="ORF">LCGC14_0013210</name>
</gene>
<keyword evidence="1" id="KW-0028">Amino-acid biosynthesis</keyword>
<dbReference type="SMART" id="SM01007">
    <property type="entry name" value="Aldolase_II"/>
    <property type="match status" value="1"/>
</dbReference>
<organism evidence="7">
    <name type="scientific">marine sediment metagenome</name>
    <dbReference type="NCBI Taxonomy" id="412755"/>
    <lineage>
        <taxon>unclassified sequences</taxon>
        <taxon>metagenomes</taxon>
        <taxon>ecological metagenomes</taxon>
    </lineage>
</organism>
<proteinExistence type="inferred from homology"/>
<dbReference type="HAMAP" id="MF_01677">
    <property type="entry name" value="Salvage_MtnB"/>
    <property type="match status" value="1"/>
</dbReference>
<dbReference type="GO" id="GO:0005829">
    <property type="term" value="C:cytosol"/>
    <property type="evidence" value="ECO:0007669"/>
    <property type="project" value="TreeGrafter"/>
</dbReference>
<dbReference type="GO" id="GO:0016832">
    <property type="term" value="F:aldehyde-lyase activity"/>
    <property type="evidence" value="ECO:0007669"/>
    <property type="project" value="TreeGrafter"/>
</dbReference>
<dbReference type="Gene3D" id="3.40.225.10">
    <property type="entry name" value="Class II aldolase/adducin N-terminal domain"/>
    <property type="match status" value="1"/>
</dbReference>
<dbReference type="SUPFAM" id="SSF53639">
    <property type="entry name" value="AraD/HMP-PK domain-like"/>
    <property type="match status" value="1"/>
</dbReference>
<comment type="caution">
    <text evidence="7">The sequence shown here is derived from an EMBL/GenBank/DDBJ whole genome shotgun (WGS) entry which is preliminary data.</text>
</comment>
<dbReference type="InterPro" id="IPR017714">
    <property type="entry name" value="MethylthioRu-1-P_deHdtase_MtnB"/>
</dbReference>
<accession>A0A0F9YHS9</accession>